<comment type="similarity">
    <text evidence="1">Belongs to the multicopper oxidase family.</text>
</comment>
<dbReference type="HOGENOM" id="CLU_009100_4_0_9"/>
<evidence type="ECO:0000313" key="7">
    <source>
        <dbReference type="EMBL" id="AET69807.1"/>
    </source>
</evidence>
<feature type="domain" description="Plastocyanin-like" evidence="5">
    <location>
        <begin position="278"/>
        <end position="376"/>
    </location>
</feature>
<evidence type="ECO:0000256" key="4">
    <source>
        <dbReference type="ARBA" id="ARBA00023008"/>
    </source>
</evidence>
<keyword evidence="3" id="KW-0560">Oxidoreductase</keyword>
<proteinExistence type="inferred from homology"/>
<dbReference type="SUPFAM" id="SSF49503">
    <property type="entry name" value="Cupredoxins"/>
    <property type="match status" value="3"/>
</dbReference>
<evidence type="ECO:0000259" key="5">
    <source>
        <dbReference type="Pfam" id="PF00394"/>
    </source>
</evidence>
<reference evidence="7 8" key="2">
    <citation type="journal article" date="2012" name="J. Bacteriol.">
        <title>Complete genome sequences of Desulfosporosinus orientis DSM765T, Desulfosporosinus youngiae DSM17734T, Desulfosporosinus meridiei DSM13257T, and Desulfosporosinus acidiphilus DSM22704T.</title>
        <authorList>
            <person name="Pester M."/>
            <person name="Brambilla E."/>
            <person name="Alazard D."/>
            <person name="Rattei T."/>
            <person name="Weinmaier T."/>
            <person name="Han J."/>
            <person name="Lucas S."/>
            <person name="Lapidus A."/>
            <person name="Cheng J.F."/>
            <person name="Goodwin L."/>
            <person name="Pitluck S."/>
            <person name="Peters L."/>
            <person name="Ovchinnikova G."/>
            <person name="Teshima H."/>
            <person name="Detter J.C."/>
            <person name="Han C.S."/>
            <person name="Tapia R."/>
            <person name="Land M.L."/>
            <person name="Hauser L."/>
            <person name="Kyrpides N.C."/>
            <person name="Ivanova N.N."/>
            <person name="Pagani I."/>
            <person name="Huntmann M."/>
            <person name="Wei C.L."/>
            <person name="Davenport K.W."/>
            <person name="Daligault H."/>
            <person name="Chain P.S."/>
            <person name="Chen A."/>
            <person name="Mavromatis K."/>
            <person name="Markowitz V."/>
            <person name="Szeto E."/>
            <person name="Mikhailova N."/>
            <person name="Pati A."/>
            <person name="Wagner M."/>
            <person name="Woyke T."/>
            <person name="Ollivier B."/>
            <person name="Klenk H.P."/>
            <person name="Spring S."/>
            <person name="Loy A."/>
        </authorList>
    </citation>
    <scope>NUCLEOTIDE SEQUENCE [LARGE SCALE GENOMIC DNA]</scope>
    <source>
        <strain evidence="8">ATCC 19365 / DSM 765 / NCIMB 8382 / VKM B-1628</strain>
    </source>
</reference>
<evidence type="ECO:0000256" key="3">
    <source>
        <dbReference type="ARBA" id="ARBA00023002"/>
    </source>
</evidence>
<keyword evidence="8" id="KW-1185">Reference proteome</keyword>
<sequence>MPNPLDPTTIKKFENQLVVPPVFEPTVVKDPKTGKVKSHNYSVTISEFTQQLLPAEFPATTVYGYEGKVRDPETGEIIPDFRSTPGPTFDAIRHIPINVQWINNLTEPHPLAVDPTIHWANPNNMPMPMLPFPPFPPGFPLAQSPVPIVTHLHGGETEPSSDGYPEAWFTAGEAITGPDFIKSRYHYVNAQEPTTLWYHDHTLGLTRLNVYMGLAGFYILRDPHNPLEGKNSKLPHGKYEIPLVIQDRSFFDDGSLLFPNNGVNPDIHPYWRPAFIGNTIMVNGKVWPNLDVEPRQYRFRILNGSNTRFYNLAFSNQMPFKQIGTDGGYLPKPIQLVSLLIAPAERADILVDFSQLTPGTKLILTNTANAPFPNGNAPDTETTGQVMQFTVLNKPAVVPPPLPKVLNIIPPLKCPVKIRTLTLMVVGNPTKPLELMLDGQTWMAPVSELPLVGATEDWQLVNLSRGAHPIHLHLIQFQLISRQDFLVAQYTNDWLALNGEPPLDHPTKVLPVKPYLLDGPIKPPAHESGWKDTIQAYPGQVTTIRVRFAPQDVKFSVPGINRFPFNPAAKPGYVWHCHLIDHEDNDMMRPYKVRNPFSYPTKRLSNKSFTS</sequence>
<dbReference type="GO" id="GO:0016491">
    <property type="term" value="F:oxidoreductase activity"/>
    <property type="evidence" value="ECO:0007669"/>
    <property type="project" value="UniProtKB-KW"/>
</dbReference>
<dbReference type="Pfam" id="PF00394">
    <property type="entry name" value="Cu-oxidase"/>
    <property type="match status" value="1"/>
</dbReference>
<dbReference type="InterPro" id="IPR008972">
    <property type="entry name" value="Cupredoxin"/>
</dbReference>
<dbReference type="PANTHER" id="PTHR48267">
    <property type="entry name" value="CUPREDOXIN SUPERFAMILY PROTEIN"/>
    <property type="match status" value="1"/>
</dbReference>
<evidence type="ECO:0000256" key="1">
    <source>
        <dbReference type="ARBA" id="ARBA00010609"/>
    </source>
</evidence>
<name>G7WJE8_DESOD</name>
<evidence type="ECO:0000259" key="6">
    <source>
        <dbReference type="Pfam" id="PF07731"/>
    </source>
</evidence>
<dbReference type="CDD" id="cd13868">
    <property type="entry name" value="CuRO_2_CotA_like"/>
    <property type="match status" value="1"/>
</dbReference>
<keyword evidence="4" id="KW-0186">Copper</keyword>
<dbReference type="Proteomes" id="UP000006346">
    <property type="component" value="Chromosome"/>
</dbReference>
<feature type="domain" description="Plastocyanin-like" evidence="6">
    <location>
        <begin position="444"/>
        <end position="595"/>
    </location>
</feature>
<keyword evidence="2" id="KW-0479">Metal-binding</keyword>
<dbReference type="PATRIC" id="fig|768706.3.peg.4453"/>
<dbReference type="PANTHER" id="PTHR48267:SF1">
    <property type="entry name" value="BILIRUBIN OXIDASE"/>
    <property type="match status" value="1"/>
</dbReference>
<gene>
    <name evidence="7" type="ordered locus">Desor_4384</name>
</gene>
<evidence type="ECO:0000256" key="2">
    <source>
        <dbReference type="ARBA" id="ARBA00022723"/>
    </source>
</evidence>
<dbReference type="OrthoDB" id="9757546at2"/>
<reference evidence="8" key="1">
    <citation type="submission" date="2011-11" db="EMBL/GenBank/DDBJ databases">
        <title>Complete sequence of Desulfosporosinus orientis DSM 765.</title>
        <authorList>
            <person name="Lucas S."/>
            <person name="Han J."/>
            <person name="Lapidus A."/>
            <person name="Cheng J.-F."/>
            <person name="Goodwin L."/>
            <person name="Pitluck S."/>
            <person name="Peters L."/>
            <person name="Ovchinnikova G."/>
            <person name="Teshima H."/>
            <person name="Detter J.C."/>
            <person name="Han C."/>
            <person name="Tapia R."/>
            <person name="Land M."/>
            <person name="Hauser L."/>
            <person name="Kyrpides N."/>
            <person name="Ivanova N."/>
            <person name="Pagani I."/>
            <person name="Pester M."/>
            <person name="Spring S."/>
            <person name="Ollivier B."/>
            <person name="Rattei T."/>
            <person name="Klenk H.-P."/>
            <person name="Wagner M."/>
            <person name="Loy A."/>
            <person name="Woyke T."/>
        </authorList>
    </citation>
    <scope>NUCLEOTIDE SEQUENCE [LARGE SCALE GENOMIC DNA]</scope>
    <source>
        <strain evidence="8">ATCC 19365 / DSM 765 / NCIMB 8382 / VKM B-1628</strain>
    </source>
</reference>
<dbReference type="InterPro" id="IPR001117">
    <property type="entry name" value="Cu-oxidase_2nd"/>
</dbReference>
<accession>G7WJE8</accession>
<dbReference type="SMR" id="G7WJE8"/>
<dbReference type="InterPro" id="IPR045087">
    <property type="entry name" value="Cu-oxidase_fam"/>
</dbReference>
<dbReference type="AlphaFoldDB" id="G7WJE8"/>
<evidence type="ECO:0000313" key="8">
    <source>
        <dbReference type="Proteomes" id="UP000006346"/>
    </source>
</evidence>
<dbReference type="Gene3D" id="2.60.40.420">
    <property type="entry name" value="Cupredoxins - blue copper proteins"/>
    <property type="match status" value="3"/>
</dbReference>
<dbReference type="STRING" id="768706.Desor_4384"/>
<dbReference type="InterPro" id="IPR011706">
    <property type="entry name" value="Cu-oxidase_C"/>
</dbReference>
<protein>
    <submittedName>
        <fullName evidence="7">Putative multicopper oxidase</fullName>
    </submittedName>
</protein>
<dbReference type="KEGG" id="dor:Desor_4384"/>
<dbReference type="eggNOG" id="COG2132">
    <property type="taxonomic scope" value="Bacteria"/>
</dbReference>
<dbReference type="GO" id="GO:0005507">
    <property type="term" value="F:copper ion binding"/>
    <property type="evidence" value="ECO:0007669"/>
    <property type="project" value="InterPro"/>
</dbReference>
<dbReference type="CDD" id="cd13891">
    <property type="entry name" value="CuRO_3_CotA_like"/>
    <property type="match status" value="1"/>
</dbReference>
<dbReference type="EMBL" id="CP003108">
    <property type="protein sequence ID" value="AET69807.1"/>
    <property type="molecule type" value="Genomic_DNA"/>
</dbReference>
<dbReference type="FunFam" id="2.60.40.420:FF:000081">
    <property type="entry name" value="Spore coat protein A"/>
    <property type="match status" value="1"/>
</dbReference>
<dbReference type="Pfam" id="PF07731">
    <property type="entry name" value="Cu-oxidase_2"/>
    <property type="match status" value="1"/>
</dbReference>
<organism evidence="7 8">
    <name type="scientific">Desulfosporosinus orientis (strain ATCC 19365 / DSM 765 / NCIMB 8382 / VKM B-1628 / Singapore I)</name>
    <name type="common">Desulfotomaculum orientis</name>
    <dbReference type="NCBI Taxonomy" id="768706"/>
    <lineage>
        <taxon>Bacteria</taxon>
        <taxon>Bacillati</taxon>
        <taxon>Bacillota</taxon>
        <taxon>Clostridia</taxon>
        <taxon>Eubacteriales</taxon>
        <taxon>Desulfitobacteriaceae</taxon>
        <taxon>Desulfosporosinus</taxon>
    </lineage>
</organism>
<dbReference type="CDD" id="cd13844">
    <property type="entry name" value="CuRO_1_BOD_CotA_like"/>
    <property type="match status" value="1"/>
</dbReference>
<dbReference type="RefSeq" id="WP_014186614.1">
    <property type="nucleotide sequence ID" value="NC_016584.1"/>
</dbReference>